<feature type="compositionally biased region" description="Polar residues" evidence="1">
    <location>
        <begin position="813"/>
        <end position="822"/>
    </location>
</feature>
<dbReference type="OMA" id="FFFYEHV"/>
<dbReference type="Proteomes" id="UP000220797">
    <property type="component" value="Unassembled WGS sequence"/>
</dbReference>
<dbReference type="RefSeq" id="XP_028526209.1">
    <property type="nucleotide sequence ID" value="XM_028673677.1"/>
</dbReference>
<comment type="caution">
    <text evidence="3">The sequence shown here is derived from an EMBL/GenBank/DDBJ whole genome shotgun (WGS) entry which is preliminary data.</text>
</comment>
<dbReference type="VEuPathDB" id="PlasmoDB:PGAL8A_00109200"/>
<dbReference type="EMBL" id="CVMV01000015">
    <property type="protein sequence ID" value="CRG93387.1"/>
    <property type="molecule type" value="Genomic_DNA"/>
</dbReference>
<keyword evidence="2" id="KW-1133">Transmembrane helix</keyword>
<keyword evidence="4" id="KW-1185">Reference proteome</keyword>
<name>A0A1J1GM32_PLAGA</name>
<dbReference type="GeneID" id="39729618"/>
<evidence type="ECO:0000313" key="3">
    <source>
        <dbReference type="EMBL" id="CRG93387.1"/>
    </source>
</evidence>
<keyword evidence="2" id="KW-0472">Membrane</keyword>
<feature type="transmembrane region" description="Helical" evidence="2">
    <location>
        <begin position="1830"/>
        <end position="1848"/>
    </location>
</feature>
<evidence type="ECO:0000313" key="4">
    <source>
        <dbReference type="Proteomes" id="UP000220797"/>
    </source>
</evidence>
<accession>A0A1J1GM32</accession>
<feature type="region of interest" description="Disordered" evidence="1">
    <location>
        <begin position="803"/>
        <end position="822"/>
    </location>
</feature>
<sequence length="2128" mass="255189">MKNINDFTNESDNNKDSENVKLVIEKNQVNGNNELKNNRLKDDELLDNEIEKGLKNDFNENSKNITNINFFTNKDSSKIECSKMNENDERIYEYSSYIKSEKCQKEENDQEKKTEINKKSFLQVSDKDRYEFLKYRNYFFIENKNHLDIYFEAKNVLKNTNPSLLYLLKNISLLSHVIYFHEVREQKLLTSADIENVTNILYKNEDNYSDNYTVVYNCLIFLLEIIKLSSHNGVKNYVYYHLLRNFNKIQILFFDDFCFKKIKNRENFYIIRKNEAIFINDYITLDIIKILNQENKLVRIYGLKLCFIFIKKVSQCNYIINLILNIIFQEMNFDEFYYAFHIFIELLNFLSHDVIYHIVKKFYNSLVNKDKKGINYYLKYIKEKESYRNVPNALFQKSDDDESNDKRHKNIYEKGGIHYLEKNNKNEYNQLVYSLNEYNNNINKIYDNNQNKPRNMTNKHVTNEKIDKKNFFTKNHIKSNNKNVNTEDNTKYEEKNWEYKKKKHLLNILSNHFVYSKCIFLSKIAIKLNKFVPYLSYFLFRKMWNLINSFFEFDYLHDDENIIINILDNYFYGTTVLSCKNVCLTSLQIIIIKLLLNIPHTYLMKKRNISYFALRSLLFLMKKKKIFVSIDNLELAKKNIVNNYFFVKYFSFISTIQYYELLNWLNYLQLSNNPSLLLFIKVVYKFFKIKNEIYGDFTENNNTSPEGSKNNKYDINKSNIDNIKNDFFSLNGTYFDSFINSFLSILEKHNLTDKGFNNNEQNVSNEKLKSPNFIKNENTNITKNEDELGRLNSKEERDIDIKREYSSIDENENNSLDENQKGNFNFTISISDEANENEQQDELINNTSDNGSRIENIDFFFENFIHLAKEKEKNNDINIKNLNITLNIKKKKNINDRENKKSYLSIKKKKKKKKKKSHCLSENYVDYNNSMNSTYNYNICNNNYINYHNINANSNVCINNNKSNDISNNNYENINNINNEEYVNNNDNNNDNNKYINNKDINGRYDSNNNYNIFNEPNKVDNMFSHNKIYTNNCHYWDIYNKTNNRKSNINKNIYNSSINSSIRDENSRSDVISEISNENYFSKDDMTDLAIENERENVNKANRECIFHCCSILKKNKIKLYNLINEDIIDSDIFKDTLFIKFKKEFLKKEKKYVTMDGKYSFSKFSNQKSSLKKNISNDFIMERIIFIKILFFLYKNSIILLIKLNILKVLSILSDYLIFEEDIENFLRIINYFIINFLSNKKMLNENVPSYNIYDYEKNTLSETNKIECGDIINNIIYLNTKKKTEVNKNNFNKYPSYNSDSSKSGSIIMSSDSSLNKDKNFDIYINNIFNIKYNIISNQKEILYYNQNTLRKYIRIYLLDVIDKLLYKKNNLILNSLFHLFYTNNFILFFDLFLISNKEKIIEVLNDPFFYLINKKSNDKSNNNLNENNIDIDIDINANKKEECSKIINYNINNNLDNFYLIKRRKFFQFFQFDQISYRNVKLLFYFSFFNFVKDRNIMNQFRKKVIIFLNILNNIFHFKRKKYIHCFLKKKKRKNKRYDKKKIKYVDNPNIVTKNEYDNKKKEKENQMDKNELSLHYSHFSQINSYSNNNNNLMDKKNNTLPFNQLGHNYLYSNSSSDYSTSSISTLSLSQSSSSNSFNESVDSSYSDSISSISNKSIKNKLKKIYENLHNEEKNVYEKIKIKNLRKDDNSYFYIYKVGLFCITSGFYKYSYKIFEKLYYLITNRDIKLWCKCLLNYSNFYNVKKQKNNNKKYYNPINFLNMSEQCIKQMFNYKDNFFHMLIFLEIKVNLYKAIENLIILINDIKNEINFTIKYFSYNIEKFISSLKNIMIAILIFLNFKYIFSSISKKILIIYIILIKSLFILCNFLKNKVIPYLFLNSSFLVNIFVDEYSDEENENDLSDGLDQGISNFIRFYLQKKKEKKLRKTIFTKELKNTEGKLFNEIFDYIITMLKINTEDFFFYDYIENLIEIYHNLFKDNIINKKKIINYIYIYLLVIYKINYPTPPRVLSSAPIPFVSSSTYIYKSNRGKGFYEVESVKCIGELKNAKKQVIKDFYYCNIKLIFKNKIMRDINVRSQGIHVLYTFHIKIENDDLKYFNIFLIPLDKYKKLLGQAKPTSFFFKYI</sequence>
<proteinExistence type="predicted"/>
<reference evidence="3" key="1">
    <citation type="submission" date="2015-04" db="EMBL/GenBank/DDBJ databases">
        <authorList>
            <consortium name="Pathogen Informatics"/>
        </authorList>
    </citation>
    <scope>NUCLEOTIDE SEQUENCE [LARGE SCALE GENOMIC DNA]</scope>
    <source>
        <strain evidence="3">8A</strain>
    </source>
</reference>
<dbReference type="OrthoDB" id="392851at2759"/>
<protein>
    <submittedName>
        <fullName evidence="3">Uncharacterized protein</fullName>
    </submittedName>
</protein>
<organism evidence="3 4">
    <name type="scientific">Plasmodium gallinaceum</name>
    <dbReference type="NCBI Taxonomy" id="5849"/>
    <lineage>
        <taxon>Eukaryota</taxon>
        <taxon>Sar</taxon>
        <taxon>Alveolata</taxon>
        <taxon>Apicomplexa</taxon>
        <taxon>Aconoidasida</taxon>
        <taxon>Haemosporida</taxon>
        <taxon>Plasmodiidae</taxon>
        <taxon>Plasmodium</taxon>
        <taxon>Plasmodium (Haemamoeba)</taxon>
    </lineage>
</organism>
<feature type="transmembrane region" description="Helical" evidence="2">
    <location>
        <begin position="1854"/>
        <end position="1872"/>
    </location>
</feature>
<keyword evidence="2" id="KW-0812">Transmembrane</keyword>
<gene>
    <name evidence="3" type="ORF">PGAL8A_00109200</name>
</gene>
<evidence type="ECO:0000256" key="2">
    <source>
        <dbReference type="SAM" id="Phobius"/>
    </source>
</evidence>
<evidence type="ECO:0000256" key="1">
    <source>
        <dbReference type="SAM" id="MobiDB-lite"/>
    </source>
</evidence>